<comment type="caution">
    <text evidence="1">The sequence shown here is derived from an EMBL/GenBank/DDBJ whole genome shotgun (WGS) entry which is preliminary data.</text>
</comment>
<dbReference type="Proteomes" id="UP000432015">
    <property type="component" value="Unassembled WGS sequence"/>
</dbReference>
<keyword evidence="2" id="KW-1185">Reference proteome</keyword>
<accession>A0A7K1LB80</accession>
<dbReference type="AlphaFoldDB" id="A0A7K1LB80"/>
<protein>
    <submittedName>
        <fullName evidence="1">Uncharacterized protein</fullName>
    </submittedName>
</protein>
<gene>
    <name evidence="1" type="ORF">GNZ18_34585</name>
</gene>
<dbReference type="EMBL" id="WOFH01000015">
    <property type="protein sequence ID" value="MUN41680.1"/>
    <property type="molecule type" value="Genomic_DNA"/>
</dbReference>
<proteinExistence type="predicted"/>
<evidence type="ECO:0000313" key="2">
    <source>
        <dbReference type="Proteomes" id="UP000432015"/>
    </source>
</evidence>
<sequence>MTHHNRDHPHRDRLHRLARTAAQAAFRSTVTAAGFTGCSLRAVPAPFKGTELMEMRFAARWDVLQWSDRRLDTVLDSGR</sequence>
<evidence type="ECO:0000313" key="1">
    <source>
        <dbReference type="EMBL" id="MUN41680.1"/>
    </source>
</evidence>
<dbReference type="RefSeq" id="WP_156220848.1">
    <property type="nucleotide sequence ID" value="NZ_WOFH01000015.1"/>
</dbReference>
<organism evidence="1 2">
    <name type="scientific">Actinomadura litoris</name>
    <dbReference type="NCBI Taxonomy" id="2678616"/>
    <lineage>
        <taxon>Bacteria</taxon>
        <taxon>Bacillati</taxon>
        <taxon>Actinomycetota</taxon>
        <taxon>Actinomycetes</taxon>
        <taxon>Streptosporangiales</taxon>
        <taxon>Thermomonosporaceae</taxon>
        <taxon>Actinomadura</taxon>
    </lineage>
</organism>
<reference evidence="1 2" key="1">
    <citation type="submission" date="2019-11" db="EMBL/GenBank/DDBJ databases">
        <authorList>
            <person name="Cao P."/>
        </authorList>
    </citation>
    <scope>NUCLEOTIDE SEQUENCE [LARGE SCALE GENOMIC DNA]</scope>
    <source>
        <strain evidence="1 2">NEAU-AAG5</strain>
    </source>
</reference>
<name>A0A7K1LB80_9ACTN</name>